<gene>
    <name evidence="1" type="ORF">BU23DRAFT_561240</name>
</gene>
<name>A0A6A5ULI3_9PLEO</name>
<proteinExistence type="predicted"/>
<evidence type="ECO:0000313" key="2">
    <source>
        <dbReference type="Proteomes" id="UP000800036"/>
    </source>
</evidence>
<sequence>MAVCLSFERLTARLSNWALSWALRLIVARLSFHWSRMPNLVPHLTIAYTVNTPNQAYAFTCSSICLVLLTSGVSEPLRK</sequence>
<dbReference type="EMBL" id="ML976766">
    <property type="protein sequence ID" value="KAF1965210.1"/>
    <property type="molecule type" value="Genomic_DNA"/>
</dbReference>
<dbReference type="AlphaFoldDB" id="A0A6A5ULI3"/>
<evidence type="ECO:0000313" key="1">
    <source>
        <dbReference type="EMBL" id="KAF1965210.1"/>
    </source>
</evidence>
<protein>
    <submittedName>
        <fullName evidence="1">Uncharacterized protein</fullName>
    </submittedName>
</protein>
<dbReference type="Proteomes" id="UP000800036">
    <property type="component" value="Unassembled WGS sequence"/>
</dbReference>
<accession>A0A6A5ULI3</accession>
<organism evidence="1 2">
    <name type="scientific">Bimuria novae-zelandiae CBS 107.79</name>
    <dbReference type="NCBI Taxonomy" id="1447943"/>
    <lineage>
        <taxon>Eukaryota</taxon>
        <taxon>Fungi</taxon>
        <taxon>Dikarya</taxon>
        <taxon>Ascomycota</taxon>
        <taxon>Pezizomycotina</taxon>
        <taxon>Dothideomycetes</taxon>
        <taxon>Pleosporomycetidae</taxon>
        <taxon>Pleosporales</taxon>
        <taxon>Massarineae</taxon>
        <taxon>Didymosphaeriaceae</taxon>
        <taxon>Bimuria</taxon>
    </lineage>
</organism>
<keyword evidence="2" id="KW-1185">Reference proteome</keyword>
<reference evidence="1" key="1">
    <citation type="journal article" date="2020" name="Stud. Mycol.">
        <title>101 Dothideomycetes genomes: a test case for predicting lifestyles and emergence of pathogens.</title>
        <authorList>
            <person name="Haridas S."/>
            <person name="Albert R."/>
            <person name="Binder M."/>
            <person name="Bloem J."/>
            <person name="Labutti K."/>
            <person name="Salamov A."/>
            <person name="Andreopoulos B."/>
            <person name="Baker S."/>
            <person name="Barry K."/>
            <person name="Bills G."/>
            <person name="Bluhm B."/>
            <person name="Cannon C."/>
            <person name="Castanera R."/>
            <person name="Culley D."/>
            <person name="Daum C."/>
            <person name="Ezra D."/>
            <person name="Gonzalez J."/>
            <person name="Henrissat B."/>
            <person name="Kuo A."/>
            <person name="Liang C."/>
            <person name="Lipzen A."/>
            <person name="Lutzoni F."/>
            <person name="Magnuson J."/>
            <person name="Mondo S."/>
            <person name="Nolan M."/>
            <person name="Ohm R."/>
            <person name="Pangilinan J."/>
            <person name="Park H.-J."/>
            <person name="Ramirez L."/>
            <person name="Alfaro M."/>
            <person name="Sun H."/>
            <person name="Tritt A."/>
            <person name="Yoshinaga Y."/>
            <person name="Zwiers L.-H."/>
            <person name="Turgeon B."/>
            <person name="Goodwin S."/>
            <person name="Spatafora J."/>
            <person name="Crous P."/>
            <person name="Grigoriev I."/>
        </authorList>
    </citation>
    <scope>NUCLEOTIDE SEQUENCE</scope>
    <source>
        <strain evidence="1">CBS 107.79</strain>
    </source>
</reference>